<dbReference type="InterPro" id="IPR029045">
    <property type="entry name" value="ClpP/crotonase-like_dom_sf"/>
</dbReference>
<dbReference type="Pfam" id="PF01957">
    <property type="entry name" value="NfeD"/>
    <property type="match status" value="1"/>
</dbReference>
<dbReference type="RefSeq" id="WP_141608285.1">
    <property type="nucleotide sequence ID" value="NZ_VIGC02000002.1"/>
</dbReference>
<keyword evidence="2 5" id="KW-0812">Transmembrane</keyword>
<evidence type="ECO:0000256" key="2">
    <source>
        <dbReference type="ARBA" id="ARBA00022692"/>
    </source>
</evidence>
<feature type="transmembrane region" description="Helical" evidence="5">
    <location>
        <begin position="332"/>
        <end position="349"/>
    </location>
</feature>
<dbReference type="FunCoup" id="A0A540VLB7">
    <property type="interactions" value="7"/>
</dbReference>
<dbReference type="Pfam" id="PF24961">
    <property type="entry name" value="NfeD_membrane"/>
    <property type="match status" value="1"/>
</dbReference>
<dbReference type="PANTHER" id="PTHR33507:SF4">
    <property type="entry name" value="NODULATION COMPETITIVENESS PROTEIN NFED"/>
    <property type="match status" value="1"/>
</dbReference>
<evidence type="ECO:0000256" key="3">
    <source>
        <dbReference type="ARBA" id="ARBA00022989"/>
    </source>
</evidence>
<dbReference type="EMBL" id="VIGC01000002">
    <property type="protein sequence ID" value="TQE97558.1"/>
    <property type="molecule type" value="Genomic_DNA"/>
</dbReference>
<comment type="caution">
    <text evidence="9">The sequence shown here is derived from an EMBL/GenBank/DDBJ whole genome shotgun (WGS) entry which is preliminary data.</text>
</comment>
<feature type="transmembrane region" description="Helical" evidence="5">
    <location>
        <begin position="410"/>
        <end position="430"/>
    </location>
</feature>
<keyword evidence="4 5" id="KW-0472">Membrane</keyword>
<dbReference type="AlphaFoldDB" id="A0A540VLB7"/>
<feature type="domain" description="NfeD1b N-terminal" evidence="8">
    <location>
        <begin position="98"/>
        <end position="245"/>
    </location>
</feature>
<dbReference type="InParanoid" id="A0A540VLB7"/>
<dbReference type="InterPro" id="IPR002810">
    <property type="entry name" value="NfeD-like_C"/>
</dbReference>
<evidence type="ECO:0000259" key="7">
    <source>
        <dbReference type="Pfam" id="PF24961"/>
    </source>
</evidence>
<organism evidence="9 10">
    <name type="scientific">Litorilinea aerophila</name>
    <dbReference type="NCBI Taxonomy" id="1204385"/>
    <lineage>
        <taxon>Bacteria</taxon>
        <taxon>Bacillati</taxon>
        <taxon>Chloroflexota</taxon>
        <taxon>Caldilineae</taxon>
        <taxon>Caldilineales</taxon>
        <taxon>Caldilineaceae</taxon>
        <taxon>Litorilinea</taxon>
    </lineage>
</organism>
<dbReference type="SUPFAM" id="SSF141322">
    <property type="entry name" value="NfeD domain-like"/>
    <property type="match status" value="1"/>
</dbReference>
<protein>
    <submittedName>
        <fullName evidence="9">Nodulation protein NfeD</fullName>
    </submittedName>
</protein>
<gene>
    <name evidence="9" type="ORF">FKZ61_01390</name>
</gene>
<feature type="transmembrane region" description="Helical" evidence="5">
    <location>
        <begin position="355"/>
        <end position="372"/>
    </location>
</feature>
<sequence length="507" mass="52447">MSISRQFPFLTAGLTPHQFRRKSIERSNRRKRSPFAGAFSPAYADPRGGRLFLGLFLAGLLLGLAVMATGVGIARAQTPSTPATETPAADVPRESPIVYVLTFEGAVTPVLASYIEDGIRLAVENQAEAVILQLDTPGGSVDITKSITQKMLASPVPLVVYVSPSGAHAGSAGTFITLAAHVAAMAPGSSIGAASPVTADGTDMGETMAAKVKNILAADIENLASRRGERATEWAIAAVQEAAAATARQALELGVIDFIAEDLDDLLAQMDGFQVTVAGETRTLHTADATLIPVELNAIEQFLNFISDPSIASILLSLGILGLVVELRTPGFGVPGIVGIISLLLAFYALGQLDANFAGLALIALALALFLAEAFTPTFGVLAAGGAIAFVLGGVLLFDAPGVEVPWPTIIGLAVGLGGFAIFIGVKALAIQRRPPLTGGDALIGQIATARQDLRAGEPGAVFVAGEWWNAELLEGSVEAGKPVQVVGRRGYRLLVRPVDQASSSTT</sequence>
<accession>A0A540VLB7</accession>
<dbReference type="Proteomes" id="UP000317371">
    <property type="component" value="Unassembled WGS sequence"/>
</dbReference>
<name>A0A540VLB7_9CHLR</name>
<dbReference type="InterPro" id="IPR056738">
    <property type="entry name" value="NfeD1b_N"/>
</dbReference>
<evidence type="ECO:0000259" key="8">
    <source>
        <dbReference type="Pfam" id="PF25145"/>
    </source>
</evidence>
<dbReference type="SUPFAM" id="SSF52096">
    <property type="entry name" value="ClpP/crotonase"/>
    <property type="match status" value="1"/>
</dbReference>
<feature type="domain" description="NfeD integral membrane" evidence="7">
    <location>
        <begin position="311"/>
        <end position="426"/>
    </location>
</feature>
<dbReference type="OrthoDB" id="9806253at2"/>
<dbReference type="CDD" id="cd07020">
    <property type="entry name" value="Clp_protease_NfeD_1"/>
    <property type="match status" value="1"/>
</dbReference>
<dbReference type="PANTHER" id="PTHR33507">
    <property type="entry name" value="INNER MEMBRANE PROTEIN YBBJ"/>
    <property type="match status" value="1"/>
</dbReference>
<dbReference type="InterPro" id="IPR056739">
    <property type="entry name" value="NfeD_membrane"/>
</dbReference>
<keyword evidence="10" id="KW-1185">Reference proteome</keyword>
<evidence type="ECO:0000256" key="4">
    <source>
        <dbReference type="ARBA" id="ARBA00023136"/>
    </source>
</evidence>
<keyword evidence="3 5" id="KW-1133">Transmembrane helix</keyword>
<evidence type="ECO:0000259" key="6">
    <source>
        <dbReference type="Pfam" id="PF01957"/>
    </source>
</evidence>
<comment type="subcellular location">
    <subcellularLocation>
        <location evidence="1">Membrane</location>
        <topology evidence="1">Multi-pass membrane protein</topology>
    </subcellularLocation>
</comment>
<dbReference type="InterPro" id="IPR052165">
    <property type="entry name" value="Membrane_assoc_protease"/>
</dbReference>
<proteinExistence type="predicted"/>
<feature type="transmembrane region" description="Helical" evidence="5">
    <location>
        <begin position="51"/>
        <end position="74"/>
    </location>
</feature>
<dbReference type="Gene3D" id="3.90.226.10">
    <property type="entry name" value="2-enoyl-CoA Hydratase, Chain A, domain 1"/>
    <property type="match status" value="1"/>
</dbReference>
<evidence type="ECO:0000256" key="5">
    <source>
        <dbReference type="SAM" id="Phobius"/>
    </source>
</evidence>
<feature type="domain" description="NfeD-like C-terminal" evidence="6">
    <location>
        <begin position="441"/>
        <end position="498"/>
    </location>
</feature>
<evidence type="ECO:0000313" key="10">
    <source>
        <dbReference type="Proteomes" id="UP000317371"/>
    </source>
</evidence>
<feature type="transmembrane region" description="Helical" evidence="5">
    <location>
        <begin position="302"/>
        <end position="325"/>
    </location>
</feature>
<dbReference type="GO" id="GO:0016020">
    <property type="term" value="C:membrane"/>
    <property type="evidence" value="ECO:0007669"/>
    <property type="project" value="UniProtKB-SubCell"/>
</dbReference>
<dbReference type="Gene3D" id="2.40.50.140">
    <property type="entry name" value="Nucleic acid-binding proteins"/>
    <property type="match status" value="1"/>
</dbReference>
<evidence type="ECO:0000313" key="9">
    <source>
        <dbReference type="EMBL" id="TQE97558.1"/>
    </source>
</evidence>
<evidence type="ECO:0000256" key="1">
    <source>
        <dbReference type="ARBA" id="ARBA00004141"/>
    </source>
</evidence>
<dbReference type="InterPro" id="IPR012340">
    <property type="entry name" value="NA-bd_OB-fold"/>
</dbReference>
<reference evidence="9 10" key="1">
    <citation type="submission" date="2019-06" db="EMBL/GenBank/DDBJ databases">
        <title>Genome sequence of Litorilinea aerophila BAA-2444.</title>
        <authorList>
            <person name="Maclea K.S."/>
            <person name="Maurais E.G."/>
            <person name="Iannazzi L.C."/>
        </authorList>
    </citation>
    <scope>NUCLEOTIDE SEQUENCE [LARGE SCALE GENOMIC DNA]</scope>
    <source>
        <strain evidence="9 10">ATCC BAA-2444</strain>
    </source>
</reference>
<feature type="transmembrane region" description="Helical" evidence="5">
    <location>
        <begin position="379"/>
        <end position="398"/>
    </location>
</feature>
<dbReference type="Pfam" id="PF25145">
    <property type="entry name" value="NfeD1b_N"/>
    <property type="match status" value="1"/>
</dbReference>